<gene>
    <name evidence="2" type="ORF">KGQ91_11745</name>
</gene>
<accession>A0ABS7X2M5</accession>
<sequence length="74" mass="8028">MPPTPTLDLPALSRPASRENRSSPVGRNLTVGLGDAEMPTMTAAQRANARRVAEYAARRNGAKAALLQLWKETR</sequence>
<evidence type="ECO:0000313" key="3">
    <source>
        <dbReference type="Proteomes" id="UP001319883"/>
    </source>
</evidence>
<evidence type="ECO:0000256" key="1">
    <source>
        <dbReference type="SAM" id="MobiDB-lite"/>
    </source>
</evidence>
<name>A0ABS7X2M5_9GAMM</name>
<dbReference type="RefSeq" id="WP_224415008.1">
    <property type="nucleotide sequence ID" value="NZ_JAGXFC010000001.1"/>
</dbReference>
<evidence type="ECO:0000313" key="2">
    <source>
        <dbReference type="EMBL" id="MBZ9568341.1"/>
    </source>
</evidence>
<dbReference type="Proteomes" id="UP001319883">
    <property type="component" value="Unassembled WGS sequence"/>
</dbReference>
<organism evidence="2 3">
    <name type="scientific">Modicisalibacter tunisiensis</name>
    <dbReference type="NCBI Taxonomy" id="390637"/>
    <lineage>
        <taxon>Bacteria</taxon>
        <taxon>Pseudomonadati</taxon>
        <taxon>Pseudomonadota</taxon>
        <taxon>Gammaproteobacteria</taxon>
        <taxon>Oceanospirillales</taxon>
        <taxon>Halomonadaceae</taxon>
        <taxon>Modicisalibacter</taxon>
    </lineage>
</organism>
<dbReference type="EMBL" id="JAGXFD010000001">
    <property type="protein sequence ID" value="MBZ9568341.1"/>
    <property type="molecule type" value="Genomic_DNA"/>
</dbReference>
<comment type="caution">
    <text evidence="2">The sequence shown here is derived from an EMBL/GenBank/DDBJ whole genome shotgun (WGS) entry which is preliminary data.</text>
</comment>
<protein>
    <submittedName>
        <fullName evidence="2">Uncharacterized protein</fullName>
    </submittedName>
</protein>
<proteinExistence type="predicted"/>
<feature type="region of interest" description="Disordered" evidence="1">
    <location>
        <begin position="1"/>
        <end position="32"/>
    </location>
</feature>
<keyword evidence="3" id="KW-1185">Reference proteome</keyword>
<reference evidence="2 3" key="1">
    <citation type="submission" date="2021-05" db="EMBL/GenBank/DDBJ databases">
        <title>Petroleum and Energy Research Collection (APPE): ex situ preservation of microbial diversity associated with the oil industry and exploitation of its biotechnological potential.</title>
        <authorList>
            <person name="Paixao C.T.M."/>
            <person name="Gomes M.B."/>
            <person name="Oliveira V.M."/>
        </authorList>
    </citation>
    <scope>NUCLEOTIDE SEQUENCE [LARGE SCALE GENOMIC DNA]</scope>
    <source>
        <strain evidence="2 3">LIT2</strain>
    </source>
</reference>